<feature type="region of interest" description="Disordered" evidence="1">
    <location>
        <begin position="1"/>
        <end position="64"/>
    </location>
</feature>
<sequence length="64" mass="6308">MFAAGRAGVGPARPEIGDVDRGARADHPGPPVGDGHDDVVVRVDVAAGGPAGSKSQRVTPARPG</sequence>
<dbReference type="Proteomes" id="UP000037023">
    <property type="component" value="Unassembled WGS sequence"/>
</dbReference>
<evidence type="ECO:0000313" key="2">
    <source>
        <dbReference type="EMBL" id="KOG35834.1"/>
    </source>
</evidence>
<gene>
    <name evidence="2" type="ORF">ADK34_04255</name>
</gene>
<dbReference type="EMBL" id="LGUP01000022">
    <property type="protein sequence ID" value="KOG35834.1"/>
    <property type="molecule type" value="Genomic_DNA"/>
</dbReference>
<name>A0A0L8LCJ7_STRVR</name>
<organism evidence="2 3">
    <name type="scientific">Streptomyces viridochromogenes</name>
    <dbReference type="NCBI Taxonomy" id="1938"/>
    <lineage>
        <taxon>Bacteria</taxon>
        <taxon>Bacillati</taxon>
        <taxon>Actinomycetota</taxon>
        <taxon>Actinomycetes</taxon>
        <taxon>Kitasatosporales</taxon>
        <taxon>Streptomycetaceae</taxon>
        <taxon>Streptomyces</taxon>
    </lineage>
</organism>
<protein>
    <submittedName>
        <fullName evidence="2">Uncharacterized protein</fullName>
    </submittedName>
</protein>
<feature type="compositionally biased region" description="Basic and acidic residues" evidence="1">
    <location>
        <begin position="15"/>
        <end position="27"/>
    </location>
</feature>
<evidence type="ECO:0000313" key="3">
    <source>
        <dbReference type="Proteomes" id="UP000037023"/>
    </source>
</evidence>
<feature type="compositionally biased region" description="Low complexity" evidence="1">
    <location>
        <begin position="1"/>
        <end position="14"/>
    </location>
</feature>
<reference evidence="2 3" key="1">
    <citation type="submission" date="2015-06" db="EMBL/GenBank/DDBJ databases">
        <authorList>
            <person name="Hoefler B.C."/>
            <person name="Straight P.D."/>
        </authorList>
    </citation>
    <scope>NUCLEOTIDE SEQUENCE [LARGE SCALE GENOMIC DNA]</scope>
    <source>
        <strain evidence="2 3">NRRL 3427</strain>
    </source>
</reference>
<dbReference type="AlphaFoldDB" id="A0A0L8LCJ7"/>
<comment type="caution">
    <text evidence="2">The sequence shown here is derived from an EMBL/GenBank/DDBJ whole genome shotgun (WGS) entry which is preliminary data.</text>
</comment>
<proteinExistence type="predicted"/>
<evidence type="ECO:0000256" key="1">
    <source>
        <dbReference type="SAM" id="MobiDB-lite"/>
    </source>
</evidence>
<accession>A0A0L8LCJ7</accession>